<dbReference type="AlphaFoldDB" id="A0A517YS10"/>
<protein>
    <submittedName>
        <fullName evidence="2">Uncharacterized protein</fullName>
    </submittedName>
</protein>
<evidence type="ECO:0000313" key="2">
    <source>
        <dbReference type="EMBL" id="QDU33003.1"/>
    </source>
</evidence>
<proteinExistence type="predicted"/>
<sequence>MERKIAEPLGELVLRRGEEVLAVRQLEGCPDDLLVWVKVYGINWWEVLVMFWPEVLTLVLMLGLLVYVWRWKRLRGRIKEVRRGEWYCMRCGYGVRDRIGTRKDDGCGECGKQLDGKVRVRGWWRGGWLGLLGGGVIVLVLCMPIAGYVVYRSFIDPDTKEFIFGDGAMGYFGWRQYSWEFEKFGGMMDWSSRWGYSEIVEVLQDRDCDWWDIPSCWFELRAVRYVDGQGLEHRRLVTAALPSGEVSVRMPNGRANRIELLNVENSMSSKEVLFSEEGEKYVLSMADQLFLYDKLSGELERFESDWGLPIFWDRVEMHRLDDRYAVICGSGNGRGFHDPDPSIEDGYAVDEYEEMTTGYGSQFRDTWWAMHVVMLDMKQRQVVIDRAVLMRDARPESERYLEEICLIPDDVDFDMEGHRRLGFTYFFEDGLKCNDTLLNEDLGGEKQIWLMWRSHDRWFDQSRRQCIFLDLDENIDELVYTRGYVWPIPMMKWFKYRLKGLCTVDWTIIATYFVGENDVELYLDHEQSWDSGMITHDAYFDKEQNRLWVVDQFGDGNSGKYGHDELGVRVYNISEVMEYGH</sequence>
<evidence type="ECO:0000313" key="3">
    <source>
        <dbReference type="Proteomes" id="UP000317369"/>
    </source>
</evidence>
<keyword evidence="1" id="KW-1133">Transmembrane helix</keyword>
<dbReference type="KEGG" id="pcor:KS4_10420"/>
<keyword evidence="1" id="KW-0472">Membrane</keyword>
<dbReference type="RefSeq" id="WP_145075435.1">
    <property type="nucleotide sequence ID" value="NZ_CP036425.1"/>
</dbReference>
<accession>A0A517YS10</accession>
<dbReference type="EMBL" id="CP036425">
    <property type="protein sequence ID" value="QDU33003.1"/>
    <property type="molecule type" value="Genomic_DNA"/>
</dbReference>
<feature type="transmembrane region" description="Helical" evidence="1">
    <location>
        <begin position="50"/>
        <end position="69"/>
    </location>
</feature>
<keyword evidence="1" id="KW-0812">Transmembrane</keyword>
<dbReference type="Proteomes" id="UP000317369">
    <property type="component" value="Chromosome"/>
</dbReference>
<keyword evidence="3" id="KW-1185">Reference proteome</keyword>
<organism evidence="2 3">
    <name type="scientific">Poriferisphaera corsica</name>
    <dbReference type="NCBI Taxonomy" id="2528020"/>
    <lineage>
        <taxon>Bacteria</taxon>
        <taxon>Pseudomonadati</taxon>
        <taxon>Planctomycetota</taxon>
        <taxon>Phycisphaerae</taxon>
        <taxon>Phycisphaerales</taxon>
        <taxon>Phycisphaeraceae</taxon>
        <taxon>Poriferisphaera</taxon>
    </lineage>
</organism>
<evidence type="ECO:0000256" key="1">
    <source>
        <dbReference type="SAM" id="Phobius"/>
    </source>
</evidence>
<feature type="transmembrane region" description="Helical" evidence="1">
    <location>
        <begin position="127"/>
        <end position="151"/>
    </location>
</feature>
<gene>
    <name evidence="2" type="ORF">KS4_10420</name>
</gene>
<name>A0A517YS10_9BACT</name>
<reference evidence="2 3" key="1">
    <citation type="submission" date="2019-02" db="EMBL/GenBank/DDBJ databases">
        <title>Deep-cultivation of Planctomycetes and their phenomic and genomic characterization uncovers novel biology.</title>
        <authorList>
            <person name="Wiegand S."/>
            <person name="Jogler M."/>
            <person name="Boedeker C."/>
            <person name="Pinto D."/>
            <person name="Vollmers J."/>
            <person name="Rivas-Marin E."/>
            <person name="Kohn T."/>
            <person name="Peeters S.H."/>
            <person name="Heuer A."/>
            <person name="Rast P."/>
            <person name="Oberbeckmann S."/>
            <person name="Bunk B."/>
            <person name="Jeske O."/>
            <person name="Meyerdierks A."/>
            <person name="Storesund J.E."/>
            <person name="Kallscheuer N."/>
            <person name="Luecker S."/>
            <person name="Lage O.M."/>
            <person name="Pohl T."/>
            <person name="Merkel B.J."/>
            <person name="Hornburger P."/>
            <person name="Mueller R.-W."/>
            <person name="Bruemmer F."/>
            <person name="Labrenz M."/>
            <person name="Spormann A.M."/>
            <person name="Op den Camp H."/>
            <person name="Overmann J."/>
            <person name="Amann R."/>
            <person name="Jetten M.S.M."/>
            <person name="Mascher T."/>
            <person name="Medema M.H."/>
            <person name="Devos D.P."/>
            <person name="Kaster A.-K."/>
            <person name="Ovreas L."/>
            <person name="Rohde M."/>
            <person name="Galperin M.Y."/>
            <person name="Jogler C."/>
        </authorList>
    </citation>
    <scope>NUCLEOTIDE SEQUENCE [LARGE SCALE GENOMIC DNA]</scope>
    <source>
        <strain evidence="2 3">KS4</strain>
    </source>
</reference>